<evidence type="ECO:0000256" key="3">
    <source>
        <dbReference type="ARBA" id="ARBA00023002"/>
    </source>
</evidence>
<dbReference type="OrthoDB" id="419598at2759"/>
<keyword evidence="6" id="KW-1185">Reference proteome</keyword>
<keyword evidence="3" id="KW-0560">Oxidoreductase</keyword>
<dbReference type="InParanoid" id="A0A177D208"/>
<dbReference type="PANTHER" id="PTHR47706:SF7">
    <property type="entry name" value="CIPA-LIKE, PUTATIVE (AFU_ORTHOLOGUE AFUA_1G01630)-RELATED"/>
    <property type="match status" value="1"/>
</dbReference>
<keyword evidence="2" id="KW-0521">NADP</keyword>
<dbReference type="Proteomes" id="UP000077069">
    <property type="component" value="Unassembled WGS sequence"/>
</dbReference>
<protein>
    <recommendedName>
        <fullName evidence="4">NAD(P)-binding domain-containing protein</fullName>
    </recommendedName>
</protein>
<dbReference type="SUPFAM" id="SSF51735">
    <property type="entry name" value="NAD(P)-binding Rossmann-fold domains"/>
    <property type="match status" value="1"/>
</dbReference>
<organism evidence="5 6">
    <name type="scientific">Paraphaeosphaeria sporulosa</name>
    <dbReference type="NCBI Taxonomy" id="1460663"/>
    <lineage>
        <taxon>Eukaryota</taxon>
        <taxon>Fungi</taxon>
        <taxon>Dikarya</taxon>
        <taxon>Ascomycota</taxon>
        <taxon>Pezizomycotina</taxon>
        <taxon>Dothideomycetes</taxon>
        <taxon>Pleosporomycetidae</taxon>
        <taxon>Pleosporales</taxon>
        <taxon>Massarineae</taxon>
        <taxon>Didymosphaeriaceae</taxon>
        <taxon>Paraphaeosphaeria</taxon>
    </lineage>
</organism>
<name>A0A177D208_9PLEO</name>
<evidence type="ECO:0000256" key="1">
    <source>
        <dbReference type="ARBA" id="ARBA00005725"/>
    </source>
</evidence>
<dbReference type="AlphaFoldDB" id="A0A177D208"/>
<comment type="similarity">
    <text evidence="1">Belongs to the NmrA-type oxidoreductase family. Isoflavone reductase subfamily.</text>
</comment>
<feature type="domain" description="NAD(P)-binding" evidence="4">
    <location>
        <begin position="9"/>
        <end position="138"/>
    </location>
</feature>
<accession>A0A177D208</accession>
<dbReference type="InterPro" id="IPR016040">
    <property type="entry name" value="NAD(P)-bd_dom"/>
</dbReference>
<evidence type="ECO:0000256" key="2">
    <source>
        <dbReference type="ARBA" id="ARBA00022857"/>
    </source>
</evidence>
<sequence>MFIALRFIADGNVGRFITSALLKTGKHTITAITRTDSQSKLPDNVTIAKDDYSNHTSLVSALKCHDALVITPSGHAVARRKLIEELGQSSFVVVVTVLLIGRAVAALISLPIKSETEACLDKFRNKIVWVSSFTVNQEDMCASVL</sequence>
<dbReference type="Gene3D" id="3.40.50.720">
    <property type="entry name" value="NAD(P)-binding Rossmann-like Domain"/>
    <property type="match status" value="1"/>
</dbReference>
<dbReference type="GeneID" id="28765948"/>
<dbReference type="PANTHER" id="PTHR47706">
    <property type="entry name" value="NMRA-LIKE FAMILY PROTEIN"/>
    <property type="match status" value="1"/>
</dbReference>
<evidence type="ECO:0000313" key="5">
    <source>
        <dbReference type="EMBL" id="OAG13079.1"/>
    </source>
</evidence>
<dbReference type="InterPro" id="IPR051609">
    <property type="entry name" value="NmrA/Isoflavone_reductase-like"/>
</dbReference>
<proteinExistence type="inferred from homology"/>
<evidence type="ECO:0000313" key="6">
    <source>
        <dbReference type="Proteomes" id="UP000077069"/>
    </source>
</evidence>
<gene>
    <name evidence="5" type="ORF">CC84DRAFT_1212536</name>
</gene>
<evidence type="ECO:0000259" key="4">
    <source>
        <dbReference type="Pfam" id="PF13460"/>
    </source>
</evidence>
<dbReference type="InterPro" id="IPR036291">
    <property type="entry name" value="NAD(P)-bd_dom_sf"/>
</dbReference>
<dbReference type="STRING" id="1460663.A0A177D208"/>
<dbReference type="Pfam" id="PF13460">
    <property type="entry name" value="NAD_binding_10"/>
    <property type="match status" value="1"/>
</dbReference>
<dbReference type="EMBL" id="KV441548">
    <property type="protein sequence ID" value="OAG13079.1"/>
    <property type="molecule type" value="Genomic_DNA"/>
</dbReference>
<dbReference type="GO" id="GO:0016491">
    <property type="term" value="F:oxidoreductase activity"/>
    <property type="evidence" value="ECO:0007669"/>
    <property type="project" value="UniProtKB-KW"/>
</dbReference>
<dbReference type="RefSeq" id="XP_018043444.1">
    <property type="nucleotide sequence ID" value="XM_018182462.1"/>
</dbReference>
<reference evidence="5 6" key="1">
    <citation type="submission" date="2016-05" db="EMBL/GenBank/DDBJ databases">
        <title>Comparative analysis of secretome profiles of manganese(II)-oxidizing ascomycete fungi.</title>
        <authorList>
            <consortium name="DOE Joint Genome Institute"/>
            <person name="Zeiner C.A."/>
            <person name="Purvine S.O."/>
            <person name="Zink E.M."/>
            <person name="Wu S."/>
            <person name="Pasa-Tolic L."/>
            <person name="Chaput D.L."/>
            <person name="Haridas S."/>
            <person name="Grigoriev I.V."/>
            <person name="Santelli C.M."/>
            <person name="Hansel C.M."/>
        </authorList>
    </citation>
    <scope>NUCLEOTIDE SEQUENCE [LARGE SCALE GENOMIC DNA]</scope>
    <source>
        <strain evidence="5 6">AP3s5-JAC2a</strain>
    </source>
</reference>